<name>A0A7K7GGF1_ERIRU</name>
<dbReference type="EC" id="2.7.11.1" evidence="2"/>
<keyword evidence="6" id="KW-0418">Kinase</keyword>
<dbReference type="Pfam" id="PF00069">
    <property type="entry name" value="Pkinase"/>
    <property type="match status" value="1"/>
</dbReference>
<evidence type="ECO:0000313" key="6">
    <source>
        <dbReference type="EMBL" id="NWY68752.1"/>
    </source>
</evidence>
<dbReference type="Proteomes" id="UP000529965">
    <property type="component" value="Unassembled WGS sequence"/>
</dbReference>
<dbReference type="PANTHER" id="PTHR45832:SF22">
    <property type="entry name" value="SERINE_THREONINE-PROTEIN KINASE SAMKA-RELATED"/>
    <property type="match status" value="1"/>
</dbReference>
<dbReference type="InterPro" id="IPR000719">
    <property type="entry name" value="Prot_kinase_dom"/>
</dbReference>
<dbReference type="PROSITE" id="PS00108">
    <property type="entry name" value="PROTEIN_KINASE_ST"/>
    <property type="match status" value="1"/>
</dbReference>
<dbReference type="GO" id="GO:0005524">
    <property type="term" value="F:ATP binding"/>
    <property type="evidence" value="ECO:0007669"/>
    <property type="project" value="UniProtKB-KW"/>
</dbReference>
<keyword evidence="4" id="KW-0067">ATP-binding</keyword>
<proteinExistence type="inferred from homology"/>
<reference evidence="6 7" key="1">
    <citation type="submission" date="2019-09" db="EMBL/GenBank/DDBJ databases">
        <title>Bird 10,000 Genomes (B10K) Project - Family phase.</title>
        <authorList>
            <person name="Zhang G."/>
        </authorList>
    </citation>
    <scope>NUCLEOTIDE SEQUENCE [LARGE SCALE GENOMIC DNA]</scope>
    <source>
        <strain evidence="6">OUT-0015</strain>
        <tissue evidence="6">Blood</tissue>
    </source>
</reference>
<organism evidence="6 7">
    <name type="scientific">Erithacus rubecula</name>
    <name type="common">European robin</name>
    <dbReference type="NCBI Taxonomy" id="37610"/>
    <lineage>
        <taxon>Eukaryota</taxon>
        <taxon>Metazoa</taxon>
        <taxon>Chordata</taxon>
        <taxon>Craniata</taxon>
        <taxon>Vertebrata</taxon>
        <taxon>Euteleostomi</taxon>
        <taxon>Archelosauria</taxon>
        <taxon>Archosauria</taxon>
        <taxon>Dinosauria</taxon>
        <taxon>Saurischia</taxon>
        <taxon>Theropoda</taxon>
        <taxon>Coelurosauria</taxon>
        <taxon>Aves</taxon>
        <taxon>Neognathae</taxon>
        <taxon>Neoaves</taxon>
        <taxon>Telluraves</taxon>
        <taxon>Australaves</taxon>
        <taxon>Passeriformes</taxon>
        <taxon>Turdidae</taxon>
        <taxon>Erithacus</taxon>
    </lineage>
</organism>
<dbReference type="SUPFAM" id="SSF56112">
    <property type="entry name" value="Protein kinase-like (PK-like)"/>
    <property type="match status" value="1"/>
</dbReference>
<dbReference type="InterPro" id="IPR008271">
    <property type="entry name" value="Ser/Thr_kinase_AS"/>
</dbReference>
<evidence type="ECO:0000256" key="2">
    <source>
        <dbReference type="ARBA" id="ARBA00012513"/>
    </source>
</evidence>
<sequence length="92" mass="10216">LQGLAFLHANRVIHRDIKSSNILLGWDGSVKLADIGLCAVLIHEQSKRRSVVGTTCWMAPEFVRGEPYGPKVDTWSLGIVEIEMAKGRVPYI</sequence>
<evidence type="ECO:0000259" key="5">
    <source>
        <dbReference type="PROSITE" id="PS50011"/>
    </source>
</evidence>
<evidence type="ECO:0000256" key="3">
    <source>
        <dbReference type="ARBA" id="ARBA00022741"/>
    </source>
</evidence>
<keyword evidence="7" id="KW-1185">Reference proteome</keyword>
<dbReference type="AlphaFoldDB" id="A0A7K7GGF1"/>
<evidence type="ECO:0000313" key="7">
    <source>
        <dbReference type="Proteomes" id="UP000529965"/>
    </source>
</evidence>
<dbReference type="EMBL" id="VZSK01001003">
    <property type="protein sequence ID" value="NWY68752.1"/>
    <property type="molecule type" value="Genomic_DNA"/>
</dbReference>
<comment type="similarity">
    <text evidence="1">Belongs to the protein kinase superfamily. STE Ser/Thr protein kinase family. STE20 subfamily.</text>
</comment>
<dbReference type="PANTHER" id="PTHR45832">
    <property type="entry name" value="SERINE/THREONINE-PROTEIN KINASE SAMKA-RELATED-RELATED"/>
    <property type="match status" value="1"/>
</dbReference>
<protein>
    <recommendedName>
        <fullName evidence="2">non-specific serine/threonine protein kinase</fullName>
        <ecNumber evidence="2">2.7.11.1</ecNumber>
    </recommendedName>
</protein>
<dbReference type="Gene3D" id="1.10.510.10">
    <property type="entry name" value="Transferase(Phosphotransferase) domain 1"/>
    <property type="match status" value="1"/>
</dbReference>
<keyword evidence="6" id="KW-0808">Transferase</keyword>
<evidence type="ECO:0000256" key="1">
    <source>
        <dbReference type="ARBA" id="ARBA00008874"/>
    </source>
</evidence>
<evidence type="ECO:0000256" key="4">
    <source>
        <dbReference type="ARBA" id="ARBA00022840"/>
    </source>
</evidence>
<gene>
    <name evidence="6" type="primary">Pak3_1</name>
    <name evidence="6" type="ORF">ERIRUB_R06445</name>
</gene>
<dbReference type="InterPro" id="IPR051931">
    <property type="entry name" value="PAK3-like"/>
</dbReference>
<feature type="non-terminal residue" evidence="6">
    <location>
        <position position="92"/>
    </location>
</feature>
<comment type="caution">
    <text evidence="6">The sequence shown here is derived from an EMBL/GenBank/DDBJ whole genome shotgun (WGS) entry which is preliminary data.</text>
</comment>
<dbReference type="GO" id="GO:0004674">
    <property type="term" value="F:protein serine/threonine kinase activity"/>
    <property type="evidence" value="ECO:0007669"/>
    <property type="project" value="UniProtKB-EC"/>
</dbReference>
<accession>A0A7K7GGF1</accession>
<feature type="non-terminal residue" evidence="6">
    <location>
        <position position="1"/>
    </location>
</feature>
<dbReference type="PROSITE" id="PS50011">
    <property type="entry name" value="PROTEIN_KINASE_DOM"/>
    <property type="match status" value="1"/>
</dbReference>
<feature type="domain" description="Protein kinase" evidence="5">
    <location>
        <begin position="1"/>
        <end position="92"/>
    </location>
</feature>
<keyword evidence="3" id="KW-0547">Nucleotide-binding</keyword>
<dbReference type="InterPro" id="IPR011009">
    <property type="entry name" value="Kinase-like_dom_sf"/>
</dbReference>